<accession>A0A8S1TPW1</accession>
<reference evidence="2" key="1">
    <citation type="submission" date="2021-01" db="EMBL/GenBank/DDBJ databases">
        <authorList>
            <consortium name="Genoscope - CEA"/>
            <person name="William W."/>
        </authorList>
    </citation>
    <scope>NUCLEOTIDE SEQUENCE</scope>
</reference>
<gene>
    <name evidence="2" type="ORF">PPENT_87.1.T0250176</name>
</gene>
<evidence type="ECO:0000313" key="3">
    <source>
        <dbReference type="Proteomes" id="UP000689195"/>
    </source>
</evidence>
<dbReference type="AlphaFoldDB" id="A0A8S1TPW1"/>
<organism evidence="2 3">
    <name type="scientific">Paramecium pentaurelia</name>
    <dbReference type="NCBI Taxonomy" id="43138"/>
    <lineage>
        <taxon>Eukaryota</taxon>
        <taxon>Sar</taxon>
        <taxon>Alveolata</taxon>
        <taxon>Ciliophora</taxon>
        <taxon>Intramacronucleata</taxon>
        <taxon>Oligohymenophorea</taxon>
        <taxon>Peniculida</taxon>
        <taxon>Parameciidae</taxon>
        <taxon>Paramecium</taxon>
    </lineage>
</organism>
<dbReference type="Proteomes" id="UP000689195">
    <property type="component" value="Unassembled WGS sequence"/>
</dbReference>
<keyword evidence="1" id="KW-0812">Transmembrane</keyword>
<evidence type="ECO:0000313" key="2">
    <source>
        <dbReference type="EMBL" id="CAD8154078.1"/>
    </source>
</evidence>
<keyword evidence="3" id="KW-1185">Reference proteome</keyword>
<protein>
    <recommendedName>
        <fullName evidence="4">Transmembrane protein</fullName>
    </recommendedName>
</protein>
<dbReference type="OrthoDB" id="301913at2759"/>
<evidence type="ECO:0008006" key="4">
    <source>
        <dbReference type="Google" id="ProtNLM"/>
    </source>
</evidence>
<keyword evidence="1" id="KW-0472">Membrane</keyword>
<feature type="transmembrane region" description="Helical" evidence="1">
    <location>
        <begin position="371"/>
        <end position="391"/>
    </location>
</feature>
<proteinExistence type="predicted"/>
<comment type="caution">
    <text evidence="2">The sequence shown here is derived from an EMBL/GenBank/DDBJ whole genome shotgun (WGS) entry which is preliminary data.</text>
</comment>
<evidence type="ECO:0000256" key="1">
    <source>
        <dbReference type="SAM" id="Phobius"/>
    </source>
</evidence>
<name>A0A8S1TPW1_9CILI</name>
<sequence length="515" mass="60589">MKNQNYESLSFNILNCPSFKQQQTIKVISNSLVNQRLNIPLLSLNSQLEKSTGIRPKLFKNIFEQTNLQKGSQNTNTYKNKTSIETYENMENNRKQSSIIQKDFQRGRVLTNQYINEKKAQDIYKLKSETNRDKKINRPIVQLEQDFQIIQSLEFNPQRETNIQSQLYNNKNRIKISINNNKHRSYTIDGIHNKDNSKVKKKLVVKKLKLKIIVILIRAVLKLSKKYKLIFFNRNKALEHFSRLKKPHLSHFNKMAQRQIQQQYRIFVEQIFSKIIKLLNSSNYIKDYTDILKQQQELILDFQKQRLCFFIKLILQDLELITRKNIIPGFILHSLNLCLFSGKHTQTSQFVVNRTKFYSKTVHSLTQEQKVLIAIEFLFFTIIIPNMLDIVNQQVFTNQDHQAITQIYFISIAILITLFFTNHFKNLPNIESSNVKPVQLILKICEEQEDKPVQTKLILSPNIEKNEEMLISGDLKLNFINKIFIEKPAFQKEMAQVFSKIASNIEALIDISNAE</sequence>
<keyword evidence="1" id="KW-1133">Transmembrane helix</keyword>
<dbReference type="EMBL" id="CAJJDO010000025">
    <property type="protein sequence ID" value="CAD8154078.1"/>
    <property type="molecule type" value="Genomic_DNA"/>
</dbReference>
<feature type="transmembrane region" description="Helical" evidence="1">
    <location>
        <begin position="403"/>
        <end position="424"/>
    </location>
</feature>